<evidence type="ECO:0000259" key="10">
    <source>
        <dbReference type="PROSITE" id="PS50067"/>
    </source>
</evidence>
<evidence type="ECO:0000256" key="5">
    <source>
        <dbReference type="ARBA" id="ARBA00023054"/>
    </source>
</evidence>
<dbReference type="PROSITE" id="PS00411">
    <property type="entry name" value="KINESIN_MOTOR_1"/>
    <property type="match status" value="1"/>
</dbReference>
<evidence type="ECO:0000256" key="6">
    <source>
        <dbReference type="PROSITE-ProRule" id="PRU00283"/>
    </source>
</evidence>
<dbReference type="PRINTS" id="PR00380">
    <property type="entry name" value="KINESINHEAVY"/>
</dbReference>
<evidence type="ECO:0000256" key="9">
    <source>
        <dbReference type="SAM" id="MobiDB-lite"/>
    </source>
</evidence>
<dbReference type="PROSITE" id="PS50067">
    <property type="entry name" value="KINESIN_MOTOR_2"/>
    <property type="match status" value="1"/>
</dbReference>
<protein>
    <recommendedName>
        <fullName evidence="7">Kinesin-like protein</fullName>
    </recommendedName>
</protein>
<dbReference type="PANTHER" id="PTHR47969:SF15">
    <property type="entry name" value="CHROMOSOME-ASSOCIATED KINESIN KIF4A-RELATED"/>
    <property type="match status" value="1"/>
</dbReference>
<dbReference type="InterPro" id="IPR027417">
    <property type="entry name" value="P-loop_NTPase"/>
</dbReference>
<name>A0A9W4XCB6_9ASCO</name>
<dbReference type="SUPFAM" id="SSF52540">
    <property type="entry name" value="P-loop containing nucleoside triphosphate hydrolases"/>
    <property type="match status" value="1"/>
</dbReference>
<keyword evidence="6 7" id="KW-0505">Motor protein</keyword>
<feature type="region of interest" description="Disordered" evidence="9">
    <location>
        <begin position="674"/>
        <end position="696"/>
    </location>
</feature>
<dbReference type="GO" id="GO:0005875">
    <property type="term" value="C:microtubule associated complex"/>
    <property type="evidence" value="ECO:0007669"/>
    <property type="project" value="TreeGrafter"/>
</dbReference>
<evidence type="ECO:0000256" key="4">
    <source>
        <dbReference type="ARBA" id="ARBA00022840"/>
    </source>
</evidence>
<dbReference type="Gene3D" id="3.40.850.10">
    <property type="entry name" value="Kinesin motor domain"/>
    <property type="match status" value="1"/>
</dbReference>
<keyword evidence="4 6" id="KW-0067">ATP-binding</keyword>
<dbReference type="OrthoDB" id="3176171at2759"/>
<dbReference type="FunFam" id="3.40.850.10:FF:000194">
    <property type="entry name" value="AaceriADR145Cp"/>
    <property type="match status" value="1"/>
</dbReference>
<gene>
    <name evidence="11" type="ORF">CANVERA_P1557</name>
</gene>
<feature type="binding site" evidence="6">
    <location>
        <begin position="150"/>
        <end position="157"/>
    </location>
    <ligand>
        <name>ATP</name>
        <dbReference type="ChEBI" id="CHEBI:30616"/>
    </ligand>
</feature>
<evidence type="ECO:0000256" key="7">
    <source>
        <dbReference type="RuleBase" id="RU000394"/>
    </source>
</evidence>
<dbReference type="GO" id="GO:0005737">
    <property type="term" value="C:cytoplasm"/>
    <property type="evidence" value="ECO:0007669"/>
    <property type="project" value="UniProtKB-SubCell"/>
</dbReference>
<dbReference type="GO" id="GO:0007052">
    <property type="term" value="P:mitotic spindle organization"/>
    <property type="evidence" value="ECO:0007669"/>
    <property type="project" value="TreeGrafter"/>
</dbReference>
<dbReference type="InterPro" id="IPR019821">
    <property type="entry name" value="Kinesin_motor_CS"/>
</dbReference>
<dbReference type="GO" id="GO:0008017">
    <property type="term" value="F:microtubule binding"/>
    <property type="evidence" value="ECO:0007669"/>
    <property type="project" value="InterPro"/>
</dbReference>
<keyword evidence="12" id="KW-1185">Reference proteome</keyword>
<dbReference type="Pfam" id="PF00225">
    <property type="entry name" value="Kinesin"/>
    <property type="match status" value="1"/>
</dbReference>
<dbReference type="GO" id="GO:0007018">
    <property type="term" value="P:microtubule-based movement"/>
    <property type="evidence" value="ECO:0007669"/>
    <property type="project" value="InterPro"/>
</dbReference>
<dbReference type="PANTHER" id="PTHR47969">
    <property type="entry name" value="CHROMOSOME-ASSOCIATED KINESIN KIF4A-RELATED"/>
    <property type="match status" value="1"/>
</dbReference>
<dbReference type="InterPro" id="IPR027640">
    <property type="entry name" value="Kinesin-like_fam"/>
</dbReference>
<keyword evidence="3 6" id="KW-0547">Nucleotide-binding</keyword>
<dbReference type="CDD" id="cd01369">
    <property type="entry name" value="KISc_KHC_KIF5"/>
    <property type="match status" value="1"/>
</dbReference>
<dbReference type="GO" id="GO:0005524">
    <property type="term" value="F:ATP binding"/>
    <property type="evidence" value="ECO:0007669"/>
    <property type="project" value="UniProtKB-UniRule"/>
</dbReference>
<keyword evidence="7" id="KW-0493">Microtubule</keyword>
<dbReference type="GO" id="GO:0003777">
    <property type="term" value="F:microtubule motor activity"/>
    <property type="evidence" value="ECO:0007669"/>
    <property type="project" value="InterPro"/>
</dbReference>
<dbReference type="EMBL" id="CANTUO010000001">
    <property type="protein sequence ID" value="CAI5757040.1"/>
    <property type="molecule type" value="Genomic_DNA"/>
</dbReference>
<proteinExistence type="inferred from homology"/>
<evidence type="ECO:0000313" key="11">
    <source>
        <dbReference type="EMBL" id="CAI5757040.1"/>
    </source>
</evidence>
<dbReference type="AlphaFoldDB" id="A0A9W4XCB6"/>
<feature type="coiled-coil region" evidence="8">
    <location>
        <begin position="500"/>
        <end position="531"/>
    </location>
</feature>
<dbReference type="InterPro" id="IPR001752">
    <property type="entry name" value="Kinesin_motor_dom"/>
</dbReference>
<dbReference type="Proteomes" id="UP001152885">
    <property type="component" value="Unassembled WGS sequence"/>
</dbReference>
<feature type="region of interest" description="Disordered" evidence="9">
    <location>
        <begin position="764"/>
        <end position="798"/>
    </location>
</feature>
<comment type="similarity">
    <text evidence="6 7">Belongs to the TRAFAC class myosin-kinesin ATPase superfamily. Kinesin family.</text>
</comment>
<dbReference type="GO" id="GO:0051231">
    <property type="term" value="P:spindle elongation"/>
    <property type="evidence" value="ECO:0007669"/>
    <property type="project" value="TreeGrafter"/>
</dbReference>
<evidence type="ECO:0000256" key="8">
    <source>
        <dbReference type="SAM" id="Coils"/>
    </source>
</evidence>
<organism evidence="11 12">
    <name type="scientific">Candida verbasci</name>
    <dbReference type="NCBI Taxonomy" id="1227364"/>
    <lineage>
        <taxon>Eukaryota</taxon>
        <taxon>Fungi</taxon>
        <taxon>Dikarya</taxon>
        <taxon>Ascomycota</taxon>
        <taxon>Saccharomycotina</taxon>
        <taxon>Pichiomycetes</taxon>
        <taxon>Debaryomycetaceae</taxon>
        <taxon>Candida/Lodderomyces clade</taxon>
        <taxon>Candida</taxon>
    </lineage>
</organism>
<accession>A0A9W4XCB6</accession>
<dbReference type="GO" id="GO:0005874">
    <property type="term" value="C:microtubule"/>
    <property type="evidence" value="ECO:0007669"/>
    <property type="project" value="UniProtKB-KW"/>
</dbReference>
<evidence type="ECO:0000256" key="2">
    <source>
        <dbReference type="ARBA" id="ARBA00022490"/>
    </source>
</evidence>
<keyword evidence="2" id="KW-0963">Cytoplasm</keyword>
<keyword evidence="5 8" id="KW-0175">Coiled coil</keyword>
<feature type="compositionally biased region" description="Acidic residues" evidence="9">
    <location>
        <begin position="674"/>
        <end position="683"/>
    </location>
</feature>
<evidence type="ECO:0000313" key="12">
    <source>
        <dbReference type="Proteomes" id="UP001152885"/>
    </source>
</evidence>
<feature type="domain" description="Kinesin motor" evidence="10">
    <location>
        <begin position="70"/>
        <end position="398"/>
    </location>
</feature>
<comment type="subcellular location">
    <subcellularLocation>
        <location evidence="1">Cytoplasm</location>
    </subcellularLocation>
</comment>
<dbReference type="InterPro" id="IPR036961">
    <property type="entry name" value="Kinesin_motor_dom_sf"/>
</dbReference>
<sequence length="816" mass="92055">MSINNSRSFQDEDDDYSNQSLELSNESINHQQQQSYNLLSPSNLSRISSAFHTSLQSGSLSPSSPQIVNNIKVICRFRPENEKEVAKGKSIVTFPNSQTVTINGKDYINHYTFDRVFEPNSSQLDIYEFSINDIVDDLLNGYNGTILAYGQTGSGKTYTMLGTNEPYDFSSNEQGIIPRISNEIFKRINMNESNEIEYNISISFLEIYMEQIKDLIEPNIENEKFSIVEDKIQGMYVKGLTCKEVNNELEFIDVLNIGLKNRSISNTDMNEESSRSHTIFQIKLIQKDIETEVIKRSSLFLVDLAGSEKIDKTGAQGQTLKEAKKINSSLSALGNVINSLTDGKSTHIPYRDSKLTRILQESLGGNSRTSLIINCSPSSLHELETLSTLRFGTRAKTIKNVVHINTEVSQGCLKNRISQLEKINDQNHLYIKQLEEELASQRLGFHHQHSASPSMFSLIGSGATTSTTQSLTRKLSKENLQSRIPQQSSTNSMLLSSPSKNNVNLQLQEELERRDRKIEELENMILNLKMANLKNSHQEESKLFSLENTLHNISNKLAEVELVNINLRKHLLISEKIIESRDNKINKLKSSLKDQQLLISKETLSFRNRLGEIQNKLEQLNTYKQQEVDLKRQSLLLQQQQQPQQQPTPVDLVDDTQIISDINPDPDLIDSFDENSQDQDQDVETSNTLVETPKPSKKISIISNQTDNTSGFSIYSSKKLDDLPIQDGSKIINFQQEYISISEFLKESKRRSLLVSNPIAAITSTSPDPITDMKSSDTSGMFSQESDESKSKKDSNGLNLNIVKPLKSAGLFHTSS</sequence>
<dbReference type="SMART" id="SM00129">
    <property type="entry name" value="KISc"/>
    <property type="match status" value="1"/>
</dbReference>
<reference evidence="11" key="1">
    <citation type="submission" date="2022-12" db="EMBL/GenBank/DDBJ databases">
        <authorList>
            <person name="Brejova B."/>
        </authorList>
    </citation>
    <scope>NUCLEOTIDE SEQUENCE</scope>
</reference>
<evidence type="ECO:0000256" key="1">
    <source>
        <dbReference type="ARBA" id="ARBA00004496"/>
    </source>
</evidence>
<evidence type="ECO:0000256" key="3">
    <source>
        <dbReference type="ARBA" id="ARBA00022741"/>
    </source>
</evidence>
<comment type="caution">
    <text evidence="11">The sequence shown here is derived from an EMBL/GenBank/DDBJ whole genome shotgun (WGS) entry which is preliminary data.</text>
</comment>